<proteinExistence type="predicted"/>
<organism evidence="1">
    <name type="scientific">Anguilla anguilla</name>
    <name type="common">European freshwater eel</name>
    <name type="synonym">Muraena anguilla</name>
    <dbReference type="NCBI Taxonomy" id="7936"/>
    <lineage>
        <taxon>Eukaryota</taxon>
        <taxon>Metazoa</taxon>
        <taxon>Chordata</taxon>
        <taxon>Craniata</taxon>
        <taxon>Vertebrata</taxon>
        <taxon>Euteleostomi</taxon>
        <taxon>Actinopterygii</taxon>
        <taxon>Neopterygii</taxon>
        <taxon>Teleostei</taxon>
        <taxon>Anguilliformes</taxon>
        <taxon>Anguillidae</taxon>
        <taxon>Anguilla</taxon>
    </lineage>
</organism>
<protein>
    <submittedName>
        <fullName evidence="1">Uncharacterized protein</fullName>
    </submittedName>
</protein>
<name>A0A0E9SR52_ANGAN</name>
<reference evidence="1" key="1">
    <citation type="submission" date="2014-11" db="EMBL/GenBank/DDBJ databases">
        <authorList>
            <person name="Amaro Gonzalez C."/>
        </authorList>
    </citation>
    <scope>NUCLEOTIDE SEQUENCE</scope>
</reference>
<accession>A0A0E9SR52</accession>
<evidence type="ECO:0000313" key="1">
    <source>
        <dbReference type="EMBL" id="JAH43824.1"/>
    </source>
</evidence>
<dbReference type="AlphaFoldDB" id="A0A0E9SR52"/>
<dbReference type="EMBL" id="GBXM01064753">
    <property type="protein sequence ID" value="JAH43824.1"/>
    <property type="molecule type" value="Transcribed_RNA"/>
</dbReference>
<sequence>MDYVSLTRISKFQSPTTSHRLLKLCYRPLHEQKHNNNQKLKYFALNRYPP</sequence>
<reference evidence="1" key="2">
    <citation type="journal article" date="2015" name="Fish Shellfish Immunol.">
        <title>Early steps in the European eel (Anguilla anguilla)-Vibrio vulnificus interaction in the gills: Role of the RtxA13 toxin.</title>
        <authorList>
            <person name="Callol A."/>
            <person name="Pajuelo D."/>
            <person name="Ebbesson L."/>
            <person name="Teles M."/>
            <person name="MacKenzie S."/>
            <person name="Amaro C."/>
        </authorList>
    </citation>
    <scope>NUCLEOTIDE SEQUENCE</scope>
</reference>